<keyword evidence="2" id="KW-1185">Reference proteome</keyword>
<organism evidence="1 2">
    <name type="scientific">Drosophila gunungcola</name>
    <name type="common">fruit fly</name>
    <dbReference type="NCBI Taxonomy" id="103775"/>
    <lineage>
        <taxon>Eukaryota</taxon>
        <taxon>Metazoa</taxon>
        <taxon>Ecdysozoa</taxon>
        <taxon>Arthropoda</taxon>
        <taxon>Hexapoda</taxon>
        <taxon>Insecta</taxon>
        <taxon>Pterygota</taxon>
        <taxon>Neoptera</taxon>
        <taxon>Endopterygota</taxon>
        <taxon>Diptera</taxon>
        <taxon>Brachycera</taxon>
        <taxon>Muscomorpha</taxon>
        <taxon>Ephydroidea</taxon>
        <taxon>Drosophilidae</taxon>
        <taxon>Drosophila</taxon>
        <taxon>Sophophora</taxon>
    </lineage>
</organism>
<sequence>MCVCLWGRAHRFCLASRTCHLDSRLVLCISKIILKSWERPPHSHIQTCVCLCYTHTVATSPFYSCSAAGRPAVSCSDSGVFIFFFFLFFLHHSCYALPRSLAFCLTWGRFHFLAGGSQHATFLPGSCSSRKGTTAIIISF</sequence>
<dbReference type="Proteomes" id="UP001059596">
    <property type="component" value="Chromosome 3R"/>
</dbReference>
<evidence type="ECO:0000313" key="1">
    <source>
        <dbReference type="EMBL" id="KAI8046745.1"/>
    </source>
</evidence>
<name>A0A9Q0BWV5_9MUSC</name>
<reference evidence="1" key="1">
    <citation type="journal article" date="2023" name="Genome Biol. Evol.">
        <title>Long-read-based Genome Assembly of Drosophila gunungcola Reveals Fewer Chemosensory Genes in Flower-breeding Species.</title>
        <authorList>
            <person name="Negi A."/>
            <person name="Liao B.Y."/>
            <person name="Yeh S.D."/>
        </authorList>
    </citation>
    <scope>NUCLEOTIDE SEQUENCE</scope>
    <source>
        <strain evidence="1">Sukarami</strain>
    </source>
</reference>
<comment type="caution">
    <text evidence="1">The sequence shown here is derived from an EMBL/GenBank/DDBJ whole genome shotgun (WGS) entry which is preliminary data.</text>
</comment>
<proteinExistence type="predicted"/>
<protein>
    <submittedName>
        <fullName evidence="1">Uncharacterized protein</fullName>
    </submittedName>
</protein>
<evidence type="ECO:0000313" key="2">
    <source>
        <dbReference type="Proteomes" id="UP001059596"/>
    </source>
</evidence>
<gene>
    <name evidence="1" type="ORF">M5D96_002958</name>
</gene>
<dbReference type="EMBL" id="JAMKOV010000001">
    <property type="protein sequence ID" value="KAI8046745.1"/>
    <property type="molecule type" value="Genomic_DNA"/>
</dbReference>
<dbReference type="AlphaFoldDB" id="A0A9Q0BWV5"/>
<accession>A0A9Q0BWV5</accession>